<gene>
    <name evidence="1" type="ORF">OCBIM_22016035mg</name>
</gene>
<organism evidence="1">
    <name type="scientific">Octopus bimaculoides</name>
    <name type="common">California two-spotted octopus</name>
    <dbReference type="NCBI Taxonomy" id="37653"/>
    <lineage>
        <taxon>Eukaryota</taxon>
        <taxon>Metazoa</taxon>
        <taxon>Spiralia</taxon>
        <taxon>Lophotrochozoa</taxon>
        <taxon>Mollusca</taxon>
        <taxon>Cephalopoda</taxon>
        <taxon>Coleoidea</taxon>
        <taxon>Octopodiformes</taxon>
        <taxon>Octopoda</taxon>
        <taxon>Incirrata</taxon>
        <taxon>Octopodidae</taxon>
        <taxon>Octopus</taxon>
    </lineage>
</organism>
<reference evidence="1" key="1">
    <citation type="submission" date="2015-07" db="EMBL/GenBank/DDBJ databases">
        <title>MeaNS - Measles Nucleotide Surveillance Program.</title>
        <authorList>
            <person name="Tran T."/>
            <person name="Druce J."/>
        </authorList>
    </citation>
    <scope>NUCLEOTIDE SEQUENCE</scope>
    <source>
        <strain evidence="1">UCB-OBI-ISO-001</strain>
        <tissue evidence="1">Gonad</tissue>
    </source>
</reference>
<proteinExistence type="predicted"/>
<protein>
    <submittedName>
        <fullName evidence="1">Uncharacterized protein</fullName>
    </submittedName>
</protein>
<name>A0A0L8HF36_OCTBM</name>
<evidence type="ECO:0000313" key="1">
    <source>
        <dbReference type="EMBL" id="KOF87817.1"/>
    </source>
</evidence>
<dbReference type="AlphaFoldDB" id="A0A0L8HF36"/>
<dbReference type="EMBL" id="KQ418312">
    <property type="protein sequence ID" value="KOF87817.1"/>
    <property type="molecule type" value="Genomic_DNA"/>
</dbReference>
<accession>A0A0L8HF36</accession>
<sequence length="71" mass="7987">MVQRSQSVTERKRGSLRKSVKYRTSFVCVTPRANKILLAAVKGSHDTPSMSLFCLSFCLPLNFFCPLLTYG</sequence>